<keyword evidence="1" id="KW-1133">Transmembrane helix</keyword>
<dbReference type="AlphaFoldDB" id="A0A8H2QTJ3"/>
<dbReference type="RefSeq" id="WP_131749634.1">
    <property type="nucleotide sequence ID" value="NZ_CAACYI010000001.1"/>
</dbReference>
<reference evidence="2 3" key="1">
    <citation type="submission" date="2019-02" db="EMBL/GenBank/DDBJ databases">
        <authorList>
            <consortium name="Pathogen Informatics"/>
        </authorList>
    </citation>
    <scope>NUCLEOTIDE SEQUENCE [LARGE SCALE GENOMIC DNA]</scope>
    <source>
        <strain evidence="2 3">3012STDY7089603</strain>
    </source>
</reference>
<name>A0A8H2QTJ3_9FIRM</name>
<feature type="transmembrane region" description="Helical" evidence="1">
    <location>
        <begin position="76"/>
        <end position="98"/>
    </location>
</feature>
<gene>
    <name evidence="2" type="ORF">NCTC13150_01536</name>
</gene>
<evidence type="ECO:0000313" key="3">
    <source>
        <dbReference type="Proteomes" id="UP000377798"/>
    </source>
</evidence>
<feature type="transmembrane region" description="Helical" evidence="1">
    <location>
        <begin position="41"/>
        <end position="64"/>
    </location>
</feature>
<comment type="caution">
    <text evidence="2">The sequence shown here is derived from an EMBL/GenBank/DDBJ whole genome shotgun (WGS) entry which is preliminary data.</text>
</comment>
<accession>A0A8H2QTJ3</accession>
<dbReference type="Proteomes" id="UP000377798">
    <property type="component" value="Unassembled WGS sequence"/>
</dbReference>
<evidence type="ECO:0000313" key="2">
    <source>
        <dbReference type="EMBL" id="VFB16960.1"/>
    </source>
</evidence>
<proteinExistence type="predicted"/>
<keyword evidence="1" id="KW-0812">Transmembrane</keyword>
<organism evidence="2 3">
    <name type="scientific">Urinicoccus massiliensis</name>
    <dbReference type="NCBI Taxonomy" id="1723382"/>
    <lineage>
        <taxon>Bacteria</taxon>
        <taxon>Bacillati</taxon>
        <taxon>Bacillota</taxon>
        <taxon>Tissierellia</taxon>
        <taxon>Tissierellales</taxon>
        <taxon>Peptoniphilaceae</taxon>
        <taxon>Urinicoccus</taxon>
    </lineage>
</organism>
<dbReference type="EMBL" id="CAACYI010000001">
    <property type="protein sequence ID" value="VFB16960.1"/>
    <property type="molecule type" value="Genomic_DNA"/>
</dbReference>
<sequence>MTNDWMDDLLKEEVHKEIQVPSHLDREIWARLGDGKEKNPINGYILGLLVLSFIYQWGLFAPALKYLSAYLSPGKLLALACICLEVLGLSLLFALVLIHQWKKGEI</sequence>
<protein>
    <submittedName>
        <fullName evidence="2">Uncharacterized protein</fullName>
    </submittedName>
</protein>
<keyword evidence="3" id="KW-1185">Reference proteome</keyword>
<keyword evidence="1" id="KW-0472">Membrane</keyword>
<evidence type="ECO:0000256" key="1">
    <source>
        <dbReference type="SAM" id="Phobius"/>
    </source>
</evidence>